<dbReference type="Gene3D" id="2.40.330.10">
    <property type="entry name" value="DNA-binding pseudobarrel domain"/>
    <property type="match status" value="1"/>
</dbReference>
<dbReference type="InterPro" id="IPR015300">
    <property type="entry name" value="DNA-bd_pseudobarrel_sf"/>
</dbReference>
<dbReference type="Proteomes" id="UP000030748">
    <property type="component" value="Unassembled WGS sequence"/>
</dbReference>
<organism evidence="6 7">
    <name type="scientific">Erythranthe guttata</name>
    <name type="common">Yellow monkey flower</name>
    <name type="synonym">Mimulus guttatus</name>
    <dbReference type="NCBI Taxonomy" id="4155"/>
    <lineage>
        <taxon>Eukaryota</taxon>
        <taxon>Viridiplantae</taxon>
        <taxon>Streptophyta</taxon>
        <taxon>Embryophyta</taxon>
        <taxon>Tracheophyta</taxon>
        <taxon>Spermatophyta</taxon>
        <taxon>Magnoliopsida</taxon>
        <taxon>eudicotyledons</taxon>
        <taxon>Gunneridae</taxon>
        <taxon>Pentapetalae</taxon>
        <taxon>asterids</taxon>
        <taxon>lamiids</taxon>
        <taxon>Lamiales</taxon>
        <taxon>Phrymaceae</taxon>
        <taxon>Erythranthe</taxon>
    </lineage>
</organism>
<keyword evidence="4" id="KW-0804">Transcription</keyword>
<dbReference type="GO" id="GO:0003677">
    <property type="term" value="F:DNA binding"/>
    <property type="evidence" value="ECO:0007669"/>
    <property type="project" value="UniProtKB-KW"/>
</dbReference>
<dbReference type="PANTHER" id="PTHR31541">
    <property type="entry name" value="B3 DOMAIN PLANT PROTEIN-RELATED"/>
    <property type="match status" value="1"/>
</dbReference>
<dbReference type="GO" id="GO:0005634">
    <property type="term" value="C:nucleus"/>
    <property type="evidence" value="ECO:0007669"/>
    <property type="project" value="UniProtKB-SubCell"/>
</dbReference>
<keyword evidence="7" id="KW-1185">Reference proteome</keyword>
<dbReference type="EMBL" id="KI632299">
    <property type="protein sequence ID" value="EYU19291.1"/>
    <property type="molecule type" value="Genomic_DNA"/>
</dbReference>
<protein>
    <recommendedName>
        <fullName evidence="8">TF-B3 domain-containing protein</fullName>
    </recommendedName>
</protein>
<dbReference type="SUPFAM" id="SSF101936">
    <property type="entry name" value="DNA-binding pseudobarrel domain"/>
    <property type="match status" value="1"/>
</dbReference>
<keyword evidence="2" id="KW-0805">Transcription regulation</keyword>
<evidence type="ECO:0008006" key="8">
    <source>
        <dbReference type="Google" id="ProtNLM"/>
    </source>
</evidence>
<dbReference type="PANTHER" id="PTHR31541:SF60">
    <property type="entry name" value="TF-B3 DOMAIN-CONTAINING PROTEIN"/>
    <property type="match status" value="1"/>
</dbReference>
<feature type="non-terminal residue" evidence="6">
    <location>
        <position position="1"/>
    </location>
</feature>
<sequence>AIIAAARDDDGVLFVEKKLNKTDNSDSHHRFSISMNKVTNDKFLTERERTILRNKDNYGVKATLIDPIGREYDVALKIERTGKTCDCYKIAKPWNQIRKNNGIQTGTVIQLWASRPNGDNLCFKLVLKS</sequence>
<accession>A0A022PU15</accession>
<keyword evidence="5" id="KW-0539">Nucleus</keyword>
<dbReference type="AlphaFoldDB" id="A0A022PU15"/>
<evidence type="ECO:0000256" key="3">
    <source>
        <dbReference type="ARBA" id="ARBA00023125"/>
    </source>
</evidence>
<evidence type="ECO:0000313" key="7">
    <source>
        <dbReference type="Proteomes" id="UP000030748"/>
    </source>
</evidence>
<evidence type="ECO:0000256" key="2">
    <source>
        <dbReference type="ARBA" id="ARBA00023015"/>
    </source>
</evidence>
<gene>
    <name evidence="6" type="ORF">MIMGU_mgv1a021969mg</name>
</gene>
<comment type="subcellular location">
    <subcellularLocation>
        <location evidence="1">Nucleus</location>
    </subcellularLocation>
</comment>
<proteinExistence type="predicted"/>
<evidence type="ECO:0000256" key="4">
    <source>
        <dbReference type="ARBA" id="ARBA00023163"/>
    </source>
</evidence>
<dbReference type="Pfam" id="PF03754">
    <property type="entry name" value="At2g31720-like"/>
    <property type="match status" value="1"/>
</dbReference>
<evidence type="ECO:0000313" key="6">
    <source>
        <dbReference type="EMBL" id="EYU19291.1"/>
    </source>
</evidence>
<evidence type="ECO:0000256" key="1">
    <source>
        <dbReference type="ARBA" id="ARBA00004123"/>
    </source>
</evidence>
<evidence type="ECO:0000256" key="5">
    <source>
        <dbReference type="ARBA" id="ARBA00023242"/>
    </source>
</evidence>
<keyword evidence="3" id="KW-0238">DNA-binding</keyword>
<name>A0A022PU15_ERYGU</name>
<dbReference type="InterPro" id="IPR005508">
    <property type="entry name" value="At2g31720-like"/>
</dbReference>
<dbReference type="STRING" id="4155.A0A022PU15"/>
<reference evidence="6 7" key="1">
    <citation type="journal article" date="2013" name="Proc. Natl. Acad. Sci. U.S.A.">
        <title>Fine-scale variation in meiotic recombination in Mimulus inferred from population shotgun sequencing.</title>
        <authorList>
            <person name="Hellsten U."/>
            <person name="Wright K.M."/>
            <person name="Jenkins J."/>
            <person name="Shu S."/>
            <person name="Yuan Y."/>
            <person name="Wessler S.R."/>
            <person name="Schmutz J."/>
            <person name="Willis J.H."/>
            <person name="Rokhsar D.S."/>
        </authorList>
    </citation>
    <scope>NUCLEOTIDE SEQUENCE [LARGE SCALE GENOMIC DNA]</scope>
    <source>
        <strain evidence="7">cv. DUN x IM62</strain>
    </source>
</reference>